<evidence type="ECO:0000256" key="8">
    <source>
        <dbReference type="ARBA" id="ARBA00023136"/>
    </source>
</evidence>
<evidence type="ECO:0000256" key="9">
    <source>
        <dbReference type="SAM" id="Phobius"/>
    </source>
</evidence>
<reference evidence="10 11" key="1">
    <citation type="journal article" date="2013" name="Int. J. Syst. Evol. Microbiol.">
        <title>Sphingomonas kyungheensis sp. nov., a bacterium with ginsenoside-converting activity isolated from soil of a ginseng field.</title>
        <authorList>
            <person name="Son H.M."/>
            <person name="Yang J.E."/>
            <person name="Park Y."/>
            <person name="Han C.K."/>
            <person name="Kim S.G."/>
            <person name="Kook M."/>
            <person name="Yi T.H."/>
        </authorList>
    </citation>
    <scope>NUCLEOTIDE SEQUENCE [LARGE SCALE GENOMIC DNA]</scope>
    <source>
        <strain evidence="10 11">LMG 26582</strain>
    </source>
</reference>
<evidence type="ECO:0000256" key="5">
    <source>
        <dbReference type="ARBA" id="ARBA00022692"/>
    </source>
</evidence>
<feature type="transmembrane region" description="Helical" evidence="9">
    <location>
        <begin position="301"/>
        <end position="326"/>
    </location>
</feature>
<dbReference type="PANTHER" id="PTHR22760">
    <property type="entry name" value="GLYCOSYLTRANSFERASE"/>
    <property type="match status" value="1"/>
</dbReference>
<keyword evidence="7 9" id="KW-1133">Transmembrane helix</keyword>
<feature type="transmembrane region" description="Helical" evidence="9">
    <location>
        <begin position="195"/>
        <end position="215"/>
    </location>
</feature>
<dbReference type="EMBL" id="JBBBDM010000011">
    <property type="protein sequence ID" value="MEI5688645.1"/>
    <property type="molecule type" value="Genomic_DNA"/>
</dbReference>
<feature type="transmembrane region" description="Helical" evidence="9">
    <location>
        <begin position="251"/>
        <end position="270"/>
    </location>
</feature>
<keyword evidence="8 9" id="KW-0472">Membrane</keyword>
<evidence type="ECO:0000256" key="2">
    <source>
        <dbReference type="ARBA" id="ARBA00004586"/>
    </source>
</evidence>
<keyword evidence="11" id="KW-1185">Reference proteome</keyword>
<gene>
    <name evidence="10" type="ORF">V8201_16245</name>
</gene>
<dbReference type="InterPro" id="IPR005599">
    <property type="entry name" value="GPI_mannosylTrfase"/>
</dbReference>
<comment type="caution">
    <text evidence="10">The sequence shown here is derived from an EMBL/GenBank/DDBJ whole genome shotgun (WGS) entry which is preliminary data.</text>
</comment>
<accession>A0ABU8H6R5</accession>
<dbReference type="Pfam" id="PF03901">
    <property type="entry name" value="Glyco_transf_22"/>
    <property type="match status" value="1"/>
</dbReference>
<proteinExistence type="predicted"/>
<protein>
    <recommendedName>
        <fullName evidence="12">Alg9-like mannosyltransferase family protein</fullName>
    </recommendedName>
</protein>
<dbReference type="Proteomes" id="UP001367771">
    <property type="component" value="Unassembled WGS sequence"/>
</dbReference>
<evidence type="ECO:0000256" key="1">
    <source>
        <dbReference type="ARBA" id="ARBA00004127"/>
    </source>
</evidence>
<organism evidence="10 11">
    <name type="scientific">Sphingomonas kyungheensis</name>
    <dbReference type="NCBI Taxonomy" id="1069987"/>
    <lineage>
        <taxon>Bacteria</taxon>
        <taxon>Pseudomonadati</taxon>
        <taxon>Pseudomonadota</taxon>
        <taxon>Alphaproteobacteria</taxon>
        <taxon>Sphingomonadales</taxon>
        <taxon>Sphingomonadaceae</taxon>
        <taxon>Sphingomonas</taxon>
    </lineage>
</organism>
<evidence type="ECO:0000256" key="7">
    <source>
        <dbReference type="ARBA" id="ARBA00022989"/>
    </source>
</evidence>
<keyword evidence="4" id="KW-0808">Transferase</keyword>
<dbReference type="RefSeq" id="WP_271299850.1">
    <property type="nucleotide sequence ID" value="NZ_JBBBDM010000011.1"/>
</dbReference>
<evidence type="ECO:0000313" key="10">
    <source>
        <dbReference type="EMBL" id="MEI5688645.1"/>
    </source>
</evidence>
<keyword evidence="5 9" id="KW-0812">Transmembrane</keyword>
<evidence type="ECO:0000313" key="11">
    <source>
        <dbReference type="Proteomes" id="UP001367771"/>
    </source>
</evidence>
<feature type="transmembrane region" description="Helical" evidence="9">
    <location>
        <begin position="277"/>
        <end position="295"/>
    </location>
</feature>
<evidence type="ECO:0000256" key="4">
    <source>
        <dbReference type="ARBA" id="ARBA00022679"/>
    </source>
</evidence>
<feature type="transmembrane region" description="Helical" evidence="9">
    <location>
        <begin position="172"/>
        <end position="188"/>
    </location>
</feature>
<name>A0ABU8H6R5_9SPHN</name>
<evidence type="ECO:0008006" key="12">
    <source>
        <dbReference type="Google" id="ProtNLM"/>
    </source>
</evidence>
<sequence>MPWLLLLAAVLRTIMAFRPGFHHPDAIYQYLEPAHRILTGDGAVTWEWRVGMRSWLLPTLLVPPMTLGEALGPAGPWPVAMPRLAMGAASLSIVWSAWRLGHRHSPFAGLLAGFVAATWFEFLDLGVQTLAEPAATAALLPAAVLVTAARPSRRGAAIAGSLLTLAVLMRPHYAPAVATLVLVAWWPWRTEPVAWSLWGALIAGALASAIVGAGIDMANGAPPFSWIVENVRQNIVSGVAARYGVSPPLTYVTWLLQMWLVCAIPLAIGLRTGWRACPPLLGAAAVTIAVHMLIGHKEYRFIYLAVVTIVILSAIGWCDIIDHAVARWGERERPQLRIALIAGWGIASVLLAFGPVAQAHRRQGGPGSRIFAMLRDDPRTCGVALVYGASYADVPGTTGLRPVTPLGLFWFADPAAHGATPWQSVARNQSGYNRIVGSIPKTGTPPRDYREVYCEPASDVIGMCLYARPGGCTSTQGSPFRLNRVLARMVF</sequence>
<evidence type="ECO:0000256" key="6">
    <source>
        <dbReference type="ARBA" id="ARBA00022824"/>
    </source>
</evidence>
<dbReference type="PANTHER" id="PTHR22760:SF4">
    <property type="entry name" value="GPI MANNOSYLTRANSFERASE 3"/>
    <property type="match status" value="1"/>
</dbReference>
<keyword evidence="6" id="KW-0256">Endoplasmic reticulum</keyword>
<feature type="transmembrane region" description="Helical" evidence="9">
    <location>
        <begin position="338"/>
        <end position="357"/>
    </location>
</feature>
<keyword evidence="3" id="KW-0328">Glycosyltransferase</keyword>
<evidence type="ECO:0000256" key="3">
    <source>
        <dbReference type="ARBA" id="ARBA00022676"/>
    </source>
</evidence>
<comment type="subcellular location">
    <subcellularLocation>
        <location evidence="1">Endomembrane system</location>
        <topology evidence="1">Multi-pass membrane protein</topology>
    </subcellularLocation>
    <subcellularLocation>
        <location evidence="2">Endoplasmic reticulum membrane</location>
    </subcellularLocation>
</comment>